<evidence type="ECO:0000256" key="1">
    <source>
        <dbReference type="SAM" id="MobiDB-lite"/>
    </source>
</evidence>
<dbReference type="Proteomes" id="UP000075901">
    <property type="component" value="Unassembled WGS sequence"/>
</dbReference>
<dbReference type="VEuPathDB" id="VectorBase:AMAM005846"/>
<feature type="compositionally biased region" description="Polar residues" evidence="1">
    <location>
        <begin position="137"/>
        <end position="148"/>
    </location>
</feature>
<sequence>MGSKSSPIKDSPTDTLSSREIPANKSSSLESFSSTIECTPEPHATQPQTALQCLDHAIGIIWHCFDAFRQQCFTISPEKIEWAVDFLEASTNSSTDELHFVLAYLRCVQALVQLVFRKSRAVMEPPSVDATVRHSVTEATQDDSSTPQEGEDEEIVPQNIIEELLRLYALLARYKEEIKQHHQNTIELNQLQEIEQLLQEFNDSFDKSNGDEDLQIG</sequence>
<evidence type="ECO:0000313" key="2">
    <source>
        <dbReference type="EnsemblMetazoa" id="AMAM005846-PA"/>
    </source>
</evidence>
<evidence type="ECO:0000313" key="3">
    <source>
        <dbReference type="Proteomes" id="UP000075901"/>
    </source>
</evidence>
<name>A0A182SFM9_9DIPT</name>
<reference evidence="2" key="2">
    <citation type="submission" date="2020-05" db="UniProtKB">
        <authorList>
            <consortium name="EnsemblMetazoa"/>
        </authorList>
    </citation>
    <scope>IDENTIFICATION</scope>
    <source>
        <strain evidence="2">maculatus3</strain>
    </source>
</reference>
<proteinExistence type="predicted"/>
<organism evidence="2 3">
    <name type="scientific">Anopheles maculatus</name>
    <dbReference type="NCBI Taxonomy" id="74869"/>
    <lineage>
        <taxon>Eukaryota</taxon>
        <taxon>Metazoa</taxon>
        <taxon>Ecdysozoa</taxon>
        <taxon>Arthropoda</taxon>
        <taxon>Hexapoda</taxon>
        <taxon>Insecta</taxon>
        <taxon>Pterygota</taxon>
        <taxon>Neoptera</taxon>
        <taxon>Endopterygota</taxon>
        <taxon>Diptera</taxon>
        <taxon>Nematocera</taxon>
        <taxon>Culicoidea</taxon>
        <taxon>Culicidae</taxon>
        <taxon>Anophelinae</taxon>
        <taxon>Anopheles</taxon>
        <taxon>Anopheles maculatus group</taxon>
    </lineage>
</organism>
<keyword evidence="3" id="KW-1185">Reference proteome</keyword>
<feature type="compositionally biased region" description="Polar residues" evidence="1">
    <location>
        <begin position="1"/>
        <end position="18"/>
    </location>
</feature>
<dbReference type="EnsemblMetazoa" id="AMAM005846-RA">
    <property type="protein sequence ID" value="AMAM005846-PA"/>
    <property type="gene ID" value="AMAM005846"/>
</dbReference>
<dbReference type="AlphaFoldDB" id="A0A182SFM9"/>
<accession>A0A182SFM9</accession>
<feature type="region of interest" description="Disordered" evidence="1">
    <location>
        <begin position="132"/>
        <end position="153"/>
    </location>
</feature>
<reference evidence="3" key="1">
    <citation type="submission" date="2013-09" db="EMBL/GenBank/DDBJ databases">
        <title>The Genome Sequence of Anopheles maculatus species B.</title>
        <authorList>
            <consortium name="The Broad Institute Genomics Platform"/>
            <person name="Neafsey D.E."/>
            <person name="Besansky N."/>
            <person name="Howell P."/>
            <person name="Walton C."/>
            <person name="Young S.K."/>
            <person name="Zeng Q."/>
            <person name="Gargeya S."/>
            <person name="Fitzgerald M."/>
            <person name="Haas B."/>
            <person name="Abouelleil A."/>
            <person name="Allen A.W."/>
            <person name="Alvarado L."/>
            <person name="Arachchi H.M."/>
            <person name="Berlin A.M."/>
            <person name="Chapman S.B."/>
            <person name="Gainer-Dewar J."/>
            <person name="Goldberg J."/>
            <person name="Griggs A."/>
            <person name="Gujja S."/>
            <person name="Hansen M."/>
            <person name="Howarth C."/>
            <person name="Imamovic A."/>
            <person name="Ireland A."/>
            <person name="Larimer J."/>
            <person name="McCowan C."/>
            <person name="Murphy C."/>
            <person name="Pearson M."/>
            <person name="Poon T.W."/>
            <person name="Priest M."/>
            <person name="Roberts A."/>
            <person name="Saif S."/>
            <person name="Shea T."/>
            <person name="Sisk P."/>
            <person name="Sykes S."/>
            <person name="Wortman J."/>
            <person name="Nusbaum C."/>
            <person name="Birren B."/>
        </authorList>
    </citation>
    <scope>NUCLEOTIDE SEQUENCE [LARGE SCALE GENOMIC DNA]</scope>
    <source>
        <strain evidence="3">maculatus3</strain>
    </source>
</reference>
<protein>
    <submittedName>
        <fullName evidence="2">Uncharacterized protein</fullName>
    </submittedName>
</protein>
<feature type="region of interest" description="Disordered" evidence="1">
    <location>
        <begin position="1"/>
        <end position="29"/>
    </location>
</feature>